<evidence type="ECO:0000259" key="2">
    <source>
        <dbReference type="Pfam" id="PF08800"/>
    </source>
</evidence>
<dbReference type="Pfam" id="PF08800">
    <property type="entry name" value="BT4734-like_N"/>
    <property type="match status" value="1"/>
</dbReference>
<dbReference type="AlphaFoldDB" id="A0A3S4TXX0"/>
<accession>A0A3S4TXX0</accession>
<feature type="domain" description="BT4734-like N-terminal" evidence="2">
    <location>
        <begin position="60"/>
        <end position="132"/>
    </location>
</feature>
<evidence type="ECO:0000256" key="1">
    <source>
        <dbReference type="SAM" id="MobiDB-lite"/>
    </source>
</evidence>
<name>A0A3S4TXX0_9BACT</name>
<proteinExistence type="predicted"/>
<organism evidence="3 4">
    <name type="scientific">Segatella oris</name>
    <dbReference type="NCBI Taxonomy" id="28135"/>
    <lineage>
        <taxon>Bacteria</taxon>
        <taxon>Pseudomonadati</taxon>
        <taxon>Bacteroidota</taxon>
        <taxon>Bacteroidia</taxon>
        <taxon>Bacteroidales</taxon>
        <taxon>Prevotellaceae</taxon>
        <taxon>Segatella</taxon>
    </lineage>
</organism>
<evidence type="ECO:0000313" key="4">
    <source>
        <dbReference type="Proteomes" id="UP000274578"/>
    </source>
</evidence>
<dbReference type="InterPro" id="IPR014907">
    <property type="entry name" value="BT4734-like_N"/>
</dbReference>
<dbReference type="RefSeq" id="WP_018919185.1">
    <property type="nucleotide sequence ID" value="NZ_LR134384.1"/>
</dbReference>
<evidence type="ECO:0000313" key="3">
    <source>
        <dbReference type="EMBL" id="VEH15800.1"/>
    </source>
</evidence>
<dbReference type="Proteomes" id="UP000274578">
    <property type="component" value="Chromosome 1"/>
</dbReference>
<sequence length="745" mass="83866">MFGYSSSISRGVVDCTPELFRQVVRSEKVGRLCAEIADAREMKLRGEMSQEDFEHRKSECKRRLPVFLFHATFPKGRRANAEAVPTGLSIFDIDHIPAPRETWREIAPRAETLGIVLAHVSPSLEGLRLVFVLPQGMALAEGQKWMASQLGMSVYDESVKDYARCSFAVPEPYILYESEKLFAVPEPPTISETPACLSALKESGNQEASRQPLPAPAAGQEKAQGEVAATFRGIPYDTIISRWWEKMGGEPQEGERNVKLHQLAVNLRAICDNNVGKLMRVMPRMGLPEQEMKSVLESACKEQPKGISRLLKTIIADLEREAKGDEMSEPLQETEEKALSSVLCRGLRESIFGVPEPMQMAVLCAVLPLAASYADGVEVEYCDGKRMRLGLMSVIVGPQASGKSACKEAIDVWLKQMDEEDALARHKEDEWKQARKCRKANEKAPRDPEVMIRNVPVTISCSTLLKRMKNAHGHTLYSFGEELDTLYKTNGAGSWSTKYDIYRLAFDNGRWGQDYNSDQAESGVVEVAYNWTILGTYGALRKCFKTDNVENGLSSRLMLAEMPDNSFAPMPHFKGMNDAHRQAISECVTRLREAKGFVDTPRLRRAMANWVEARRLEAMKSADTVMDTYRKRAAVIGFRCGVVYRLLYGKESNECLKFAVMMADYVLREQSRLFGEVLLEQAESVSSVGRKRRDTTIFDELPTTFTLHDLEVLKHQHASTLRVVIHRWKASGWIERVGKGMWKKI</sequence>
<dbReference type="KEGG" id="poc:NCTC13071_01811"/>
<dbReference type="GeneID" id="85012606"/>
<gene>
    <name evidence="3" type="ORF">NCTC13071_01811</name>
</gene>
<dbReference type="EMBL" id="LR134384">
    <property type="protein sequence ID" value="VEH15800.1"/>
    <property type="molecule type" value="Genomic_DNA"/>
</dbReference>
<feature type="region of interest" description="Disordered" evidence="1">
    <location>
        <begin position="200"/>
        <end position="222"/>
    </location>
</feature>
<protein>
    <recommendedName>
        <fullName evidence="2">BT4734-like N-terminal domain-containing protein</fullName>
    </recommendedName>
</protein>
<reference evidence="3 4" key="1">
    <citation type="submission" date="2018-12" db="EMBL/GenBank/DDBJ databases">
        <authorList>
            <consortium name="Pathogen Informatics"/>
        </authorList>
    </citation>
    <scope>NUCLEOTIDE SEQUENCE [LARGE SCALE GENOMIC DNA]</scope>
    <source>
        <strain evidence="3 4">NCTC13071</strain>
    </source>
</reference>